<name>W4L5U9_9BACT</name>
<organism evidence="1 2">
    <name type="scientific">Candidatus Entotheonella gemina</name>
    <dbReference type="NCBI Taxonomy" id="1429439"/>
    <lineage>
        <taxon>Bacteria</taxon>
        <taxon>Pseudomonadati</taxon>
        <taxon>Nitrospinota/Tectimicrobiota group</taxon>
        <taxon>Candidatus Tectimicrobiota</taxon>
        <taxon>Candidatus Entotheonellia</taxon>
        <taxon>Candidatus Entotheonellales</taxon>
        <taxon>Candidatus Entotheonellaceae</taxon>
        <taxon>Candidatus Entotheonella</taxon>
    </lineage>
</organism>
<proteinExistence type="predicted"/>
<reference evidence="1 2" key="1">
    <citation type="journal article" date="2014" name="Nature">
        <title>An environmental bacterial taxon with a large and distinct metabolic repertoire.</title>
        <authorList>
            <person name="Wilson M.C."/>
            <person name="Mori T."/>
            <person name="Ruckert C."/>
            <person name="Uria A.R."/>
            <person name="Helf M.J."/>
            <person name="Takada K."/>
            <person name="Gernert C."/>
            <person name="Steffens U.A."/>
            <person name="Heycke N."/>
            <person name="Schmitt S."/>
            <person name="Rinke C."/>
            <person name="Helfrich E.J."/>
            <person name="Brachmann A.O."/>
            <person name="Gurgui C."/>
            <person name="Wakimoto T."/>
            <person name="Kracht M."/>
            <person name="Crusemann M."/>
            <person name="Hentschel U."/>
            <person name="Abe I."/>
            <person name="Matsunaga S."/>
            <person name="Kalinowski J."/>
            <person name="Takeyama H."/>
            <person name="Piel J."/>
        </authorList>
    </citation>
    <scope>NUCLEOTIDE SEQUENCE [LARGE SCALE GENOMIC DNA]</scope>
    <source>
        <strain evidence="2">TSY2</strain>
    </source>
</reference>
<sequence>MPGPEAEKIELSPKAKEGLEQLVKGHTTGQQMVKRAQIILYAAAGKDSGTISLEVGVSRKTVFNWKKRWLALEAIPLEELTAQERLEDLPRPGAPSVITADQRCQLEALACESPEKCGRPISEWTGREIADELVKRNIVESISPRHAAR</sequence>
<dbReference type="EMBL" id="AZHX01002652">
    <property type="protein sequence ID" value="ETW93422.1"/>
    <property type="molecule type" value="Genomic_DNA"/>
</dbReference>
<evidence type="ECO:0000313" key="2">
    <source>
        <dbReference type="Proteomes" id="UP000019140"/>
    </source>
</evidence>
<dbReference type="SUPFAM" id="SSF46689">
    <property type="entry name" value="Homeodomain-like"/>
    <property type="match status" value="1"/>
</dbReference>
<gene>
    <name evidence="1" type="ORF">ETSY2_51440</name>
</gene>
<evidence type="ECO:0008006" key="3">
    <source>
        <dbReference type="Google" id="ProtNLM"/>
    </source>
</evidence>
<keyword evidence="2" id="KW-1185">Reference proteome</keyword>
<dbReference type="AlphaFoldDB" id="W4L5U9"/>
<feature type="non-terminal residue" evidence="1">
    <location>
        <position position="149"/>
    </location>
</feature>
<dbReference type="Pfam" id="PF13565">
    <property type="entry name" value="HTH_32"/>
    <property type="match status" value="1"/>
</dbReference>
<accession>W4L5U9</accession>
<dbReference type="HOGENOM" id="CLU_041125_3_2_7"/>
<dbReference type="Proteomes" id="UP000019140">
    <property type="component" value="Unassembled WGS sequence"/>
</dbReference>
<comment type="caution">
    <text evidence="1">The sequence shown here is derived from an EMBL/GenBank/DDBJ whole genome shotgun (WGS) entry which is preliminary data.</text>
</comment>
<protein>
    <recommendedName>
        <fullName evidence="3">Transposase</fullName>
    </recommendedName>
</protein>
<evidence type="ECO:0000313" key="1">
    <source>
        <dbReference type="EMBL" id="ETW93422.1"/>
    </source>
</evidence>
<dbReference type="InterPro" id="IPR009057">
    <property type="entry name" value="Homeodomain-like_sf"/>
</dbReference>